<evidence type="ECO:0000313" key="1">
    <source>
        <dbReference type="EMBL" id="CAB3873924.1"/>
    </source>
</evidence>
<organism evidence="1 2">
    <name type="scientific">Achromobacter piechaudii</name>
    <dbReference type="NCBI Taxonomy" id="72556"/>
    <lineage>
        <taxon>Bacteria</taxon>
        <taxon>Pseudomonadati</taxon>
        <taxon>Pseudomonadota</taxon>
        <taxon>Betaproteobacteria</taxon>
        <taxon>Burkholderiales</taxon>
        <taxon>Alcaligenaceae</taxon>
        <taxon>Achromobacter</taxon>
    </lineage>
</organism>
<accession>A0A6S7D1M9</accession>
<sequence>MQLTKKFVKAKNPCAGGYKWFIRDHNGQGDYQAVLDALVADGRVSDACWLLDQFGPTDAVLKLDAVDANAIVFAGTLEVRMGINVDTVVRAGRSIVTGGGIRAGETIMAGENISAAANIASGGDVRAGGDIHADWGIEAATRLECRGNVRAKWDICAGQDLAVTGHLHAGQDIHAQGAIKCGQGIKAGGDVRAEKEINADCGIQAGGAIHCGDHLASGWGMIAGADIRAEGSIRAGEGVHADGMIRAGDGHGVYAGLSVRLDAWSVCARVVAQARPAQLVSGYWAGQDAVRGGVDDAAGIDPESDIAAGTRRHIQGDVANAGPARGLSATPALA</sequence>
<dbReference type="EMBL" id="CADILD010000002">
    <property type="protein sequence ID" value="CAB3873924.1"/>
    <property type="molecule type" value="Genomic_DNA"/>
</dbReference>
<name>A0A6S7D1M9_9BURK</name>
<dbReference type="RefSeq" id="WP_175128755.1">
    <property type="nucleotide sequence ID" value="NZ_CADILD010000002.1"/>
</dbReference>
<evidence type="ECO:0000313" key="2">
    <source>
        <dbReference type="Proteomes" id="UP000494105"/>
    </source>
</evidence>
<gene>
    <name evidence="1" type="ORF">LMG1861_02913</name>
</gene>
<reference evidence="1 2" key="1">
    <citation type="submission" date="2020-04" db="EMBL/GenBank/DDBJ databases">
        <authorList>
            <person name="De Canck E."/>
        </authorList>
    </citation>
    <scope>NUCLEOTIDE SEQUENCE [LARGE SCALE GENOMIC DNA]</scope>
    <source>
        <strain evidence="1 2">LMG 1861</strain>
    </source>
</reference>
<protein>
    <submittedName>
        <fullName evidence="1">Uncharacterized protein</fullName>
    </submittedName>
</protein>
<dbReference type="AlphaFoldDB" id="A0A6S7D1M9"/>
<dbReference type="Proteomes" id="UP000494105">
    <property type="component" value="Unassembled WGS sequence"/>
</dbReference>
<proteinExistence type="predicted"/>